<sequence length="308" mass="34528">MKKKVLVTGAKGFIGSNVVKFFKTLGYETFGIGHGQLSEQECKVIDLDYWFQDDVSIEALRNINEKFDVIVHCAGSGSVGFSVNHPYQDFKKTVDGTLELLEYIRLFNKNTYLIYPSSPSVQGQTQSTKISETDVGIPISPYGYHKKIAEELCDSYSKQFGISVAIIRLFSIYGIGLQKQLLWDACSKVYSDKKGIVDFFGTGEESRDFVHISDVLKLIECILKGKKEHVVVNCGTGYGVTIHDVVHMVNSAMDKNPSVIFNNKVDLGNPKHYCADISTSQSLGWMPCVSFQEGLTEYVDWFMEQKND</sequence>
<accession>A0A5C6QS55</accession>
<dbReference type="RefSeq" id="WP_146782523.1">
    <property type="nucleotide sequence ID" value="NZ_VOLT01000001.1"/>
</dbReference>
<comment type="pathway">
    <text evidence="1">Bacterial outer membrane biogenesis; LPS O-antigen biosynthesis.</text>
</comment>
<comment type="caution">
    <text evidence="4">The sequence shown here is derived from an EMBL/GenBank/DDBJ whole genome shotgun (WGS) entry which is preliminary data.</text>
</comment>
<gene>
    <name evidence="4" type="ORF">ESZ36_01455</name>
</gene>
<dbReference type="Gene3D" id="3.40.50.720">
    <property type="entry name" value="NAD(P)-binding Rossmann-like Domain"/>
    <property type="match status" value="1"/>
</dbReference>
<evidence type="ECO:0000256" key="2">
    <source>
        <dbReference type="ARBA" id="ARBA00007637"/>
    </source>
</evidence>
<comment type="similarity">
    <text evidence="2">Belongs to the NAD(P)-dependent epimerase/dehydratase family.</text>
</comment>
<protein>
    <submittedName>
        <fullName evidence="4">NAD-dependent epimerase/dehydratase family protein</fullName>
    </submittedName>
</protein>
<dbReference type="OrthoDB" id="9803111at2"/>
<evidence type="ECO:0000313" key="5">
    <source>
        <dbReference type="Proteomes" id="UP000321822"/>
    </source>
</evidence>
<name>A0A5C6QS55_9GAMM</name>
<reference evidence="4 5" key="1">
    <citation type="submission" date="2019-07" db="EMBL/GenBank/DDBJ databases">
        <title>Genomes of sea-ice associated Colwellia species.</title>
        <authorList>
            <person name="Bowman J.P."/>
        </authorList>
    </citation>
    <scope>NUCLEOTIDE SEQUENCE [LARGE SCALE GENOMIC DNA]</scope>
    <source>
        <strain evidence="4 5">ACAM 459</strain>
    </source>
</reference>
<evidence type="ECO:0000313" key="4">
    <source>
        <dbReference type="EMBL" id="TWX71925.1"/>
    </source>
</evidence>
<keyword evidence="5" id="KW-1185">Reference proteome</keyword>
<evidence type="ECO:0000259" key="3">
    <source>
        <dbReference type="Pfam" id="PF01370"/>
    </source>
</evidence>
<organism evidence="4 5">
    <name type="scientific">Colwellia demingiae</name>
    <dbReference type="NCBI Taxonomy" id="89401"/>
    <lineage>
        <taxon>Bacteria</taxon>
        <taxon>Pseudomonadati</taxon>
        <taxon>Pseudomonadota</taxon>
        <taxon>Gammaproteobacteria</taxon>
        <taxon>Alteromonadales</taxon>
        <taxon>Colwelliaceae</taxon>
        <taxon>Colwellia</taxon>
    </lineage>
</organism>
<dbReference type="AlphaFoldDB" id="A0A5C6QS55"/>
<dbReference type="Pfam" id="PF01370">
    <property type="entry name" value="Epimerase"/>
    <property type="match status" value="1"/>
</dbReference>
<dbReference type="SUPFAM" id="SSF51735">
    <property type="entry name" value="NAD(P)-binding Rossmann-fold domains"/>
    <property type="match status" value="1"/>
</dbReference>
<dbReference type="InterPro" id="IPR001509">
    <property type="entry name" value="Epimerase_deHydtase"/>
</dbReference>
<proteinExistence type="inferred from homology"/>
<dbReference type="Proteomes" id="UP000321822">
    <property type="component" value="Unassembled WGS sequence"/>
</dbReference>
<feature type="domain" description="NAD-dependent epimerase/dehydratase" evidence="3">
    <location>
        <begin position="5"/>
        <end position="235"/>
    </location>
</feature>
<dbReference type="EMBL" id="VOLT01000001">
    <property type="protein sequence ID" value="TWX71925.1"/>
    <property type="molecule type" value="Genomic_DNA"/>
</dbReference>
<evidence type="ECO:0000256" key="1">
    <source>
        <dbReference type="ARBA" id="ARBA00005125"/>
    </source>
</evidence>
<dbReference type="InterPro" id="IPR036291">
    <property type="entry name" value="NAD(P)-bd_dom_sf"/>
</dbReference>
<dbReference type="PANTHER" id="PTHR43000">
    <property type="entry name" value="DTDP-D-GLUCOSE 4,6-DEHYDRATASE-RELATED"/>
    <property type="match status" value="1"/>
</dbReference>